<keyword evidence="5" id="KW-0808">Transferase</keyword>
<reference evidence="16" key="2">
    <citation type="submission" date="2011-01" db="EMBL/GenBank/DDBJ databases">
        <title>The complete genome of Deinococcus maricopensis DSM 21211.</title>
        <authorList>
            <consortium name="US DOE Joint Genome Institute (JGI-PGF)"/>
            <person name="Lucas S."/>
            <person name="Copeland A."/>
            <person name="Lapidus A."/>
            <person name="Goodwin L."/>
            <person name="Pitluck S."/>
            <person name="Kyrpides N."/>
            <person name="Mavromatis K."/>
            <person name="Pagani I."/>
            <person name="Ivanova N."/>
            <person name="Ovchinnikova G."/>
            <person name="Zeytun A."/>
            <person name="Detter J.C."/>
            <person name="Han C."/>
            <person name="Land M."/>
            <person name="Hauser L."/>
            <person name="Markowitz V."/>
            <person name="Cheng J.-F."/>
            <person name="Hugenholtz P."/>
            <person name="Woyke T."/>
            <person name="Wu D."/>
            <person name="Pukall R."/>
            <person name="Gehrich-Schroeter G."/>
            <person name="Brambilla E."/>
            <person name="Klenk H.-P."/>
            <person name="Eisen J.A."/>
        </authorList>
    </citation>
    <scope>NUCLEOTIDE SEQUENCE [LARGE SCALE GENOMIC DNA]</scope>
    <source>
        <strain evidence="16">DSM 21211 / LMG 22137 / NRRL B-23946 / LB-34</strain>
    </source>
</reference>
<reference evidence="15 16" key="1">
    <citation type="journal article" date="2011" name="Stand. Genomic Sci.">
        <title>Complete genome sequence of Deinococcus maricopensis type strain (LB-34).</title>
        <authorList>
            <person name="Pukall R."/>
            <person name="Zeytun A."/>
            <person name="Lucas S."/>
            <person name="Lapidus A."/>
            <person name="Hammon N."/>
            <person name="Deshpande S."/>
            <person name="Nolan M."/>
            <person name="Cheng J.F."/>
            <person name="Pitluck S."/>
            <person name="Liolios K."/>
            <person name="Pagani I."/>
            <person name="Mikhailova N."/>
            <person name="Ivanova N."/>
            <person name="Mavromatis K."/>
            <person name="Pati A."/>
            <person name="Tapia R."/>
            <person name="Han C."/>
            <person name="Goodwin L."/>
            <person name="Chen A."/>
            <person name="Palaniappan K."/>
            <person name="Land M."/>
            <person name="Hauser L."/>
            <person name="Chang Y.J."/>
            <person name="Jeffries C.D."/>
            <person name="Brambilla E.M."/>
            <person name="Rohde M."/>
            <person name="Goker M."/>
            <person name="Detter J.C."/>
            <person name="Woyke T."/>
            <person name="Bristow J."/>
            <person name="Eisen J.A."/>
            <person name="Markowitz V."/>
            <person name="Hugenholtz P."/>
            <person name="Kyrpides N.C."/>
            <person name="Klenk H.P."/>
        </authorList>
    </citation>
    <scope>NUCLEOTIDE SEQUENCE [LARGE SCALE GENOMIC DNA]</scope>
    <source>
        <strain evidence="16">DSM 21211 / LMG 22137 / NRRL B-23946 / LB-34</strain>
    </source>
</reference>
<evidence type="ECO:0000256" key="5">
    <source>
        <dbReference type="ARBA" id="ARBA00022679"/>
    </source>
</evidence>
<evidence type="ECO:0000256" key="4">
    <source>
        <dbReference type="ARBA" id="ARBA00022553"/>
    </source>
</evidence>
<dbReference type="PROSITE" id="PS50109">
    <property type="entry name" value="HIS_KIN"/>
    <property type="match status" value="1"/>
</dbReference>
<dbReference type="KEGG" id="dmr:Deima_0896"/>
<dbReference type="PANTHER" id="PTHR45436:SF5">
    <property type="entry name" value="SENSOR HISTIDINE KINASE TRCS"/>
    <property type="match status" value="1"/>
</dbReference>
<evidence type="ECO:0000256" key="10">
    <source>
        <dbReference type="ARBA" id="ARBA00023136"/>
    </source>
</evidence>
<feature type="domain" description="HAMP" evidence="14">
    <location>
        <begin position="133"/>
        <end position="186"/>
    </location>
</feature>
<dbReference type="EC" id="2.7.13.3" evidence="3"/>
<dbReference type="InterPro" id="IPR036890">
    <property type="entry name" value="HATPase_C_sf"/>
</dbReference>
<gene>
    <name evidence="15" type="ordered locus">Deima_0896</name>
</gene>
<evidence type="ECO:0000256" key="8">
    <source>
        <dbReference type="ARBA" id="ARBA00022989"/>
    </source>
</evidence>
<evidence type="ECO:0000256" key="12">
    <source>
        <dbReference type="SAM" id="Phobius"/>
    </source>
</evidence>
<dbReference type="GO" id="GO:0005886">
    <property type="term" value="C:plasma membrane"/>
    <property type="evidence" value="ECO:0007669"/>
    <property type="project" value="TreeGrafter"/>
</dbReference>
<dbReference type="SUPFAM" id="SSF47384">
    <property type="entry name" value="Homodimeric domain of signal transducing histidine kinase"/>
    <property type="match status" value="1"/>
</dbReference>
<evidence type="ECO:0000256" key="9">
    <source>
        <dbReference type="ARBA" id="ARBA00023012"/>
    </source>
</evidence>
<name>E8U661_DEIML</name>
<comment type="subcellular location">
    <subcellularLocation>
        <location evidence="2">Membrane</location>
    </subcellularLocation>
</comment>
<dbReference type="AlphaFoldDB" id="E8U661"/>
<evidence type="ECO:0000256" key="11">
    <source>
        <dbReference type="SAM" id="MobiDB-lite"/>
    </source>
</evidence>
<keyword evidence="8 12" id="KW-1133">Transmembrane helix</keyword>
<dbReference type="FunFam" id="3.30.565.10:FF:000006">
    <property type="entry name" value="Sensor histidine kinase WalK"/>
    <property type="match status" value="1"/>
</dbReference>
<organism evidence="15 16">
    <name type="scientific">Deinococcus maricopensis (strain DSM 21211 / LMG 22137 / NRRL B-23946 / LB-34)</name>
    <dbReference type="NCBI Taxonomy" id="709986"/>
    <lineage>
        <taxon>Bacteria</taxon>
        <taxon>Thermotogati</taxon>
        <taxon>Deinococcota</taxon>
        <taxon>Deinococci</taxon>
        <taxon>Deinococcales</taxon>
        <taxon>Deinococcaceae</taxon>
        <taxon>Deinococcus</taxon>
    </lineage>
</organism>
<dbReference type="HOGENOM" id="CLU_000445_89_3_0"/>
<dbReference type="InterPro" id="IPR005467">
    <property type="entry name" value="His_kinase_dom"/>
</dbReference>
<feature type="region of interest" description="Disordered" evidence="11">
    <location>
        <begin position="67"/>
        <end position="102"/>
    </location>
</feature>
<protein>
    <recommendedName>
        <fullName evidence="3">histidine kinase</fullName>
        <ecNumber evidence="3">2.7.13.3</ecNumber>
    </recommendedName>
</protein>
<evidence type="ECO:0000313" key="15">
    <source>
        <dbReference type="EMBL" id="ADV66550.1"/>
    </source>
</evidence>
<accession>E8U661</accession>
<dbReference type="PRINTS" id="PR00344">
    <property type="entry name" value="BCTRLSENSOR"/>
</dbReference>
<dbReference type="PANTHER" id="PTHR45436">
    <property type="entry name" value="SENSOR HISTIDINE KINASE YKOH"/>
    <property type="match status" value="1"/>
</dbReference>
<dbReference type="GO" id="GO:0000155">
    <property type="term" value="F:phosphorelay sensor kinase activity"/>
    <property type="evidence" value="ECO:0007669"/>
    <property type="project" value="InterPro"/>
</dbReference>
<evidence type="ECO:0000256" key="1">
    <source>
        <dbReference type="ARBA" id="ARBA00000085"/>
    </source>
</evidence>
<dbReference type="EMBL" id="CP002454">
    <property type="protein sequence ID" value="ADV66550.1"/>
    <property type="molecule type" value="Genomic_DNA"/>
</dbReference>
<dbReference type="Pfam" id="PF00672">
    <property type="entry name" value="HAMP"/>
    <property type="match status" value="1"/>
</dbReference>
<dbReference type="InterPro" id="IPR003594">
    <property type="entry name" value="HATPase_dom"/>
</dbReference>
<dbReference type="Pfam" id="PF02518">
    <property type="entry name" value="HATPase_c"/>
    <property type="match status" value="1"/>
</dbReference>
<evidence type="ECO:0000256" key="6">
    <source>
        <dbReference type="ARBA" id="ARBA00022692"/>
    </source>
</evidence>
<evidence type="ECO:0000259" key="13">
    <source>
        <dbReference type="PROSITE" id="PS50109"/>
    </source>
</evidence>
<dbReference type="SMART" id="SM00388">
    <property type="entry name" value="HisKA"/>
    <property type="match status" value="1"/>
</dbReference>
<keyword evidence="6 12" id="KW-0812">Transmembrane</keyword>
<keyword evidence="7 15" id="KW-0418">Kinase</keyword>
<dbReference type="InterPro" id="IPR004358">
    <property type="entry name" value="Sig_transdc_His_kin-like_C"/>
</dbReference>
<sequence length="418" mass="45296" precursor="true">MSAVRRGLPRVVRGVTRLWGRLSVNLISAMLLTVVVMAVSMVALSAYSVRRQFEQLPPELRAQFEARNAQRRAEDLRNRSYEQAMRRRYGEPPLRPRPTPSGPRFQNQLTNSLTGAALISGTLAVLLGGLLARRIARPIEGVSAAARRVAHGDLSVRAPEQPSSLEVLALTRNFNGMADALERLEGERRNMIADIAHELRTPLAVMQARLDALADGVLPMTPGEIGVLSQQVELLTRLVGDLRTLSLAEAHQLSLDRTTFDARDLVAHVARSFESRAHARTQMLRTHLPTGPAPLHADRDRLAQALGNLLDNALRHTPDAGVVQLSVRAEADAVTFAVRDSGAGFPEDAAPRLFDRFYRVHGARDRATGGSGLGLAIVQAITALHGGHVTARNHPDGGAEFTLTLPSVQAADARRAAA</sequence>
<feature type="domain" description="Histidine kinase" evidence="13">
    <location>
        <begin position="194"/>
        <end position="409"/>
    </location>
</feature>
<dbReference type="InterPro" id="IPR003660">
    <property type="entry name" value="HAMP_dom"/>
</dbReference>
<keyword evidence="16" id="KW-1185">Reference proteome</keyword>
<dbReference type="SUPFAM" id="SSF55874">
    <property type="entry name" value="ATPase domain of HSP90 chaperone/DNA topoisomerase II/histidine kinase"/>
    <property type="match status" value="1"/>
</dbReference>
<evidence type="ECO:0000256" key="3">
    <source>
        <dbReference type="ARBA" id="ARBA00012438"/>
    </source>
</evidence>
<proteinExistence type="predicted"/>
<feature type="compositionally biased region" description="Basic and acidic residues" evidence="11">
    <location>
        <begin position="71"/>
        <end position="90"/>
    </location>
</feature>
<dbReference type="SUPFAM" id="SSF158472">
    <property type="entry name" value="HAMP domain-like"/>
    <property type="match status" value="1"/>
</dbReference>
<evidence type="ECO:0000256" key="7">
    <source>
        <dbReference type="ARBA" id="ARBA00022777"/>
    </source>
</evidence>
<dbReference type="CDD" id="cd06225">
    <property type="entry name" value="HAMP"/>
    <property type="match status" value="1"/>
</dbReference>
<dbReference type="Gene3D" id="1.10.287.130">
    <property type="match status" value="1"/>
</dbReference>
<dbReference type="eggNOG" id="COG2205">
    <property type="taxonomic scope" value="Bacteria"/>
</dbReference>
<dbReference type="SMART" id="SM00304">
    <property type="entry name" value="HAMP"/>
    <property type="match status" value="1"/>
</dbReference>
<dbReference type="RefSeq" id="WP_013556055.1">
    <property type="nucleotide sequence ID" value="NC_014958.1"/>
</dbReference>
<dbReference type="SMART" id="SM00387">
    <property type="entry name" value="HATPase_c"/>
    <property type="match status" value="1"/>
</dbReference>
<evidence type="ECO:0000256" key="2">
    <source>
        <dbReference type="ARBA" id="ARBA00004370"/>
    </source>
</evidence>
<keyword evidence="9" id="KW-0902">Two-component regulatory system</keyword>
<dbReference type="InterPro" id="IPR036097">
    <property type="entry name" value="HisK_dim/P_sf"/>
</dbReference>
<dbReference type="Pfam" id="PF00512">
    <property type="entry name" value="HisKA"/>
    <property type="match status" value="1"/>
</dbReference>
<dbReference type="CDD" id="cd00082">
    <property type="entry name" value="HisKA"/>
    <property type="match status" value="1"/>
</dbReference>
<dbReference type="OrthoDB" id="59230at2"/>
<dbReference type="Gene3D" id="6.10.340.10">
    <property type="match status" value="1"/>
</dbReference>
<dbReference type="STRING" id="709986.Deima_0896"/>
<dbReference type="Gene3D" id="3.30.565.10">
    <property type="entry name" value="Histidine kinase-like ATPase, C-terminal domain"/>
    <property type="match status" value="1"/>
</dbReference>
<comment type="catalytic activity">
    <reaction evidence="1">
        <text>ATP + protein L-histidine = ADP + protein N-phospho-L-histidine.</text>
        <dbReference type="EC" id="2.7.13.3"/>
    </reaction>
</comment>
<dbReference type="CDD" id="cd00075">
    <property type="entry name" value="HATPase"/>
    <property type="match status" value="1"/>
</dbReference>
<feature type="transmembrane region" description="Helical" evidence="12">
    <location>
        <begin position="26"/>
        <end position="47"/>
    </location>
</feature>
<evidence type="ECO:0000259" key="14">
    <source>
        <dbReference type="PROSITE" id="PS50885"/>
    </source>
</evidence>
<keyword evidence="4" id="KW-0597">Phosphoprotein</keyword>
<dbReference type="PROSITE" id="PS50885">
    <property type="entry name" value="HAMP"/>
    <property type="match status" value="1"/>
</dbReference>
<evidence type="ECO:0000313" key="16">
    <source>
        <dbReference type="Proteomes" id="UP000008635"/>
    </source>
</evidence>
<dbReference type="Proteomes" id="UP000008635">
    <property type="component" value="Chromosome"/>
</dbReference>
<keyword evidence="10 12" id="KW-0472">Membrane</keyword>
<dbReference type="InterPro" id="IPR050428">
    <property type="entry name" value="TCS_sensor_his_kinase"/>
</dbReference>
<dbReference type="InterPro" id="IPR003661">
    <property type="entry name" value="HisK_dim/P_dom"/>
</dbReference>